<keyword evidence="8" id="KW-1185">Reference proteome</keyword>
<comment type="caution">
    <text evidence="7">The sequence shown here is derived from an EMBL/GenBank/DDBJ whole genome shotgun (WGS) entry which is preliminary data.</text>
</comment>
<evidence type="ECO:0000313" key="7">
    <source>
        <dbReference type="EMBL" id="GAA4889386.1"/>
    </source>
</evidence>
<accession>A0ABP9EXF3</accession>
<keyword evidence="5" id="KW-0234">DNA repair</keyword>
<dbReference type="Gene3D" id="3.40.960.10">
    <property type="entry name" value="VSR Endonuclease"/>
    <property type="match status" value="1"/>
</dbReference>
<organism evidence="7 8">
    <name type="scientific">Flaviramulus aquimarinus</name>
    <dbReference type="NCBI Taxonomy" id="1170456"/>
    <lineage>
        <taxon>Bacteria</taxon>
        <taxon>Pseudomonadati</taxon>
        <taxon>Bacteroidota</taxon>
        <taxon>Flavobacteriia</taxon>
        <taxon>Flavobacteriales</taxon>
        <taxon>Flavobacteriaceae</taxon>
        <taxon>Flaviramulus</taxon>
    </lineage>
</organism>
<keyword evidence="4" id="KW-0378">Hydrolase</keyword>
<keyword evidence="1" id="KW-0540">Nuclease</keyword>
<dbReference type="RefSeq" id="WP_345273117.1">
    <property type="nucleotide sequence ID" value="NZ_BAABJH010000001.1"/>
</dbReference>
<evidence type="ECO:0000256" key="5">
    <source>
        <dbReference type="ARBA" id="ARBA00023204"/>
    </source>
</evidence>
<evidence type="ECO:0008006" key="9">
    <source>
        <dbReference type="Google" id="ProtNLM"/>
    </source>
</evidence>
<dbReference type="InterPro" id="IPR004603">
    <property type="entry name" value="DNA_mismatch_endonuc_vsr"/>
</dbReference>
<proteinExistence type="inferred from homology"/>
<evidence type="ECO:0000256" key="1">
    <source>
        <dbReference type="ARBA" id="ARBA00022722"/>
    </source>
</evidence>
<dbReference type="EMBL" id="BAABJH010000001">
    <property type="protein sequence ID" value="GAA4889386.1"/>
    <property type="molecule type" value="Genomic_DNA"/>
</dbReference>
<reference evidence="8" key="1">
    <citation type="journal article" date="2019" name="Int. J. Syst. Evol. Microbiol.">
        <title>The Global Catalogue of Microorganisms (GCM) 10K type strain sequencing project: providing services to taxonomists for standard genome sequencing and annotation.</title>
        <authorList>
            <consortium name="The Broad Institute Genomics Platform"/>
            <consortium name="The Broad Institute Genome Sequencing Center for Infectious Disease"/>
            <person name="Wu L."/>
            <person name="Ma J."/>
        </authorList>
    </citation>
    <scope>NUCLEOTIDE SEQUENCE [LARGE SCALE GENOMIC DNA]</scope>
    <source>
        <strain evidence="8">JCM 18274</strain>
    </source>
</reference>
<gene>
    <name evidence="7" type="ORF">GCM10023311_11780</name>
</gene>
<dbReference type="Pfam" id="PF03852">
    <property type="entry name" value="Vsr"/>
    <property type="match status" value="1"/>
</dbReference>
<evidence type="ECO:0000313" key="8">
    <source>
        <dbReference type="Proteomes" id="UP001500433"/>
    </source>
</evidence>
<evidence type="ECO:0000256" key="6">
    <source>
        <dbReference type="ARBA" id="ARBA00029466"/>
    </source>
</evidence>
<evidence type="ECO:0000256" key="2">
    <source>
        <dbReference type="ARBA" id="ARBA00022759"/>
    </source>
</evidence>
<dbReference type="SUPFAM" id="SSF52980">
    <property type="entry name" value="Restriction endonuclease-like"/>
    <property type="match status" value="1"/>
</dbReference>
<keyword evidence="2" id="KW-0255">Endonuclease</keyword>
<keyword evidence="3" id="KW-0227">DNA damage</keyword>
<sequence>MVLYHKKALWAKGARYRVNNKKLPGKPDISIQKYKLSIFIDGKFWHVCNWKKRTQDMY</sequence>
<evidence type="ECO:0000256" key="3">
    <source>
        <dbReference type="ARBA" id="ARBA00022763"/>
    </source>
</evidence>
<evidence type="ECO:0000256" key="4">
    <source>
        <dbReference type="ARBA" id="ARBA00022801"/>
    </source>
</evidence>
<dbReference type="InterPro" id="IPR011335">
    <property type="entry name" value="Restrct_endonuc-II-like"/>
</dbReference>
<name>A0ABP9EXF3_9FLAO</name>
<protein>
    <recommendedName>
        <fullName evidence="9">DNA mismatch endonuclease Vsr</fullName>
    </recommendedName>
</protein>
<dbReference type="Proteomes" id="UP001500433">
    <property type="component" value="Unassembled WGS sequence"/>
</dbReference>
<comment type="similarity">
    <text evidence="6">Belongs to the Vsr family.</text>
</comment>